<keyword evidence="3" id="KW-1185">Reference proteome</keyword>
<gene>
    <name evidence="2" type="ORF">ABS311_08680</name>
</gene>
<dbReference type="RefSeq" id="WP_143870707.1">
    <property type="nucleotide sequence ID" value="NZ_CP041660.1"/>
</dbReference>
<dbReference type="Gene3D" id="3.40.190.10">
    <property type="entry name" value="Periplasmic binding protein-like II"/>
    <property type="match status" value="1"/>
</dbReference>
<evidence type="ECO:0000313" key="2">
    <source>
        <dbReference type="EMBL" id="MER2491958.1"/>
    </source>
</evidence>
<reference evidence="2 3" key="1">
    <citation type="submission" date="2024-06" db="EMBL/GenBank/DDBJ databases">
        <authorList>
            <person name="Chen R.Y."/>
        </authorList>
    </citation>
    <scope>NUCLEOTIDE SEQUENCE [LARGE SCALE GENOMIC DNA]</scope>
    <source>
        <strain evidence="2 3">D2</strain>
    </source>
</reference>
<evidence type="ECO:0000313" key="3">
    <source>
        <dbReference type="Proteomes" id="UP001467690"/>
    </source>
</evidence>
<comment type="caution">
    <text evidence="2">The sequence shown here is derived from an EMBL/GenBank/DDBJ whole genome shotgun (WGS) entry which is preliminary data.</text>
</comment>
<feature type="chain" id="PRO_5047418433" evidence="1">
    <location>
        <begin position="26"/>
        <end position="300"/>
    </location>
</feature>
<organism evidence="2 3">
    <name type="scientific">Catenovulum sediminis</name>
    <dbReference type="NCBI Taxonomy" id="1740262"/>
    <lineage>
        <taxon>Bacteria</taxon>
        <taxon>Pseudomonadati</taxon>
        <taxon>Pseudomonadota</taxon>
        <taxon>Gammaproteobacteria</taxon>
        <taxon>Alteromonadales</taxon>
        <taxon>Alteromonadaceae</taxon>
        <taxon>Catenovulum</taxon>
    </lineage>
</organism>
<keyword evidence="1" id="KW-0732">Signal</keyword>
<feature type="signal peptide" evidence="1">
    <location>
        <begin position="1"/>
        <end position="25"/>
    </location>
</feature>
<proteinExistence type="predicted"/>
<sequence length="300" mass="34351">MKFKRILSYIGIFLLTITSNSYVMADSELVSANKQLPEIELGMYKEHIAAARKLFQNASCDEITDYYQNNNQIMMEAIIFCQALVAGGYPVKIRFTPYPLQERLLLEMKKERALAAGFAFWSNSYSKQHYYKSIALLDKYTYEKGLYTTTDNRKLLNIQTVEALKNFKAVSHRTWHLDWSEISCIGSKKLSVTSFPQMFKMVNLGRADYLITSFSNTEDLSQVHHGIKLIPVPGYKIKFPDSLHFFVSKSHPAGASLFAALQNGLKKLHNQGIIKKAYQKHGMHNQKVKNWKTIGCKPID</sequence>
<protein>
    <submittedName>
        <fullName evidence="2">Transporter substrate-binding domain-containing protein</fullName>
    </submittedName>
</protein>
<name>A0ABV1RGA1_9ALTE</name>
<dbReference type="Proteomes" id="UP001467690">
    <property type="component" value="Unassembled WGS sequence"/>
</dbReference>
<evidence type="ECO:0000256" key="1">
    <source>
        <dbReference type="SAM" id="SignalP"/>
    </source>
</evidence>
<dbReference type="EMBL" id="JBELOE010000170">
    <property type="protein sequence ID" value="MER2491958.1"/>
    <property type="molecule type" value="Genomic_DNA"/>
</dbReference>
<accession>A0ABV1RGA1</accession>
<dbReference type="SUPFAM" id="SSF53850">
    <property type="entry name" value="Periplasmic binding protein-like II"/>
    <property type="match status" value="1"/>
</dbReference>